<evidence type="ECO:0000256" key="1">
    <source>
        <dbReference type="SAM" id="MobiDB-lite"/>
    </source>
</evidence>
<feature type="transmembrane region" description="Helical" evidence="2">
    <location>
        <begin position="175"/>
        <end position="195"/>
    </location>
</feature>
<keyword evidence="5" id="KW-1185">Reference proteome</keyword>
<feature type="domain" description="DUF7702" evidence="3">
    <location>
        <begin position="4"/>
        <end position="241"/>
    </location>
</feature>
<feature type="region of interest" description="Disordered" evidence="1">
    <location>
        <begin position="258"/>
        <end position="281"/>
    </location>
</feature>
<feature type="transmembrane region" description="Helical" evidence="2">
    <location>
        <begin position="102"/>
        <end position="122"/>
    </location>
</feature>
<dbReference type="Pfam" id="PF24800">
    <property type="entry name" value="DUF7702"/>
    <property type="match status" value="1"/>
</dbReference>
<feature type="transmembrane region" description="Helical" evidence="2">
    <location>
        <begin position="61"/>
        <end position="81"/>
    </location>
</feature>
<keyword evidence="2" id="KW-1133">Transmembrane helix</keyword>
<proteinExistence type="predicted"/>
<name>A0ABP0BCY5_9PEZI</name>
<evidence type="ECO:0000259" key="3">
    <source>
        <dbReference type="Pfam" id="PF24800"/>
    </source>
</evidence>
<dbReference type="Proteomes" id="UP001642405">
    <property type="component" value="Unassembled WGS sequence"/>
</dbReference>
<sequence>MTVDALSVAKLAIYIILVQPTFYLIWKHGRTGILGWLYVNLFCVLRIVTDAMTLHPNTSTATLILASIGMAPLLFACAGILHEARLARDPSINAKMEWFLQLQFHTIVIGAVVLVIVGVVKIEGKNITESTLHTSQSLVKAGAGVIVLAFVVLAVWSLLSMRVRRSTDIPSYRGGSILLHAILATLPFNGIRLVYSVAALILRTTHPTSGFITSTAASVCLSVVPEMLVVIILILGGLRTRHLRETVKTMAKYSAQPMQTGMQPMPSQYPVQRPQQGQYSS</sequence>
<protein>
    <recommendedName>
        <fullName evidence="3">DUF7702 domain-containing protein</fullName>
    </recommendedName>
</protein>
<dbReference type="InterPro" id="IPR056119">
    <property type="entry name" value="DUF7702"/>
</dbReference>
<feature type="transmembrane region" description="Helical" evidence="2">
    <location>
        <begin position="142"/>
        <end position="163"/>
    </location>
</feature>
<evidence type="ECO:0000256" key="2">
    <source>
        <dbReference type="SAM" id="Phobius"/>
    </source>
</evidence>
<evidence type="ECO:0000313" key="4">
    <source>
        <dbReference type="EMBL" id="CAK7217479.1"/>
    </source>
</evidence>
<evidence type="ECO:0000313" key="5">
    <source>
        <dbReference type="Proteomes" id="UP001642405"/>
    </source>
</evidence>
<keyword evidence="2" id="KW-0472">Membrane</keyword>
<organism evidence="4 5">
    <name type="scientific">Sporothrix curviconia</name>
    <dbReference type="NCBI Taxonomy" id="1260050"/>
    <lineage>
        <taxon>Eukaryota</taxon>
        <taxon>Fungi</taxon>
        <taxon>Dikarya</taxon>
        <taxon>Ascomycota</taxon>
        <taxon>Pezizomycotina</taxon>
        <taxon>Sordariomycetes</taxon>
        <taxon>Sordariomycetidae</taxon>
        <taxon>Ophiostomatales</taxon>
        <taxon>Ophiostomataceae</taxon>
        <taxon>Sporothrix</taxon>
    </lineage>
</organism>
<dbReference type="PANTHER" id="PTHR42109:SF3">
    <property type="entry name" value="INTEGRAL MEMBRANE PROTEIN (AFU_ORTHOLOGUE AFUA_5G00100)"/>
    <property type="match status" value="1"/>
</dbReference>
<feature type="transmembrane region" description="Helical" evidence="2">
    <location>
        <begin position="6"/>
        <end position="26"/>
    </location>
</feature>
<accession>A0ABP0BCY5</accession>
<feature type="transmembrane region" description="Helical" evidence="2">
    <location>
        <begin position="215"/>
        <end position="238"/>
    </location>
</feature>
<reference evidence="4 5" key="1">
    <citation type="submission" date="2024-01" db="EMBL/GenBank/DDBJ databases">
        <authorList>
            <person name="Allen C."/>
            <person name="Tagirdzhanova G."/>
        </authorList>
    </citation>
    <scope>NUCLEOTIDE SEQUENCE [LARGE SCALE GENOMIC DNA]</scope>
</reference>
<keyword evidence="2" id="KW-0812">Transmembrane</keyword>
<gene>
    <name evidence="4" type="ORF">SCUCBS95973_003166</name>
</gene>
<dbReference type="PANTHER" id="PTHR42109">
    <property type="entry name" value="UNPLACED GENOMIC SCAFFOLD UM_SCAF_CONTIG_1.265, WHOLE GENOME SHOTGUN SEQUENCE"/>
    <property type="match status" value="1"/>
</dbReference>
<comment type="caution">
    <text evidence="4">The sequence shown here is derived from an EMBL/GenBank/DDBJ whole genome shotgun (WGS) entry which is preliminary data.</text>
</comment>
<feature type="transmembrane region" description="Helical" evidence="2">
    <location>
        <begin position="33"/>
        <end position="49"/>
    </location>
</feature>
<dbReference type="EMBL" id="CAWUHB010000013">
    <property type="protein sequence ID" value="CAK7217479.1"/>
    <property type="molecule type" value="Genomic_DNA"/>
</dbReference>